<dbReference type="GO" id="GO:0000976">
    <property type="term" value="F:transcription cis-regulatory region binding"/>
    <property type="evidence" value="ECO:0007669"/>
    <property type="project" value="TreeGrafter"/>
</dbReference>
<dbReference type="InterPro" id="IPR009057">
    <property type="entry name" value="Homeodomain-like_sf"/>
</dbReference>
<sequence>MRDRILDCVEHMLIAGGADAIRLDAVAAKAGVSKGGLLHHFRSKQALLEGVLDRQVERFQAELPPPGSQPGAFTRAWLDATIPDTDVPAQAHSDQVAVALLAALSGGPEVLASFRRQYEAWQDRLADDGLDPSTAYLVRLAVDGWWLARLLNLAPPRDDLHRQVRARLTAMLEDGTNLQDGTNHP</sequence>
<dbReference type="Pfam" id="PF00440">
    <property type="entry name" value="TetR_N"/>
    <property type="match status" value="1"/>
</dbReference>
<dbReference type="EMBL" id="CP017717">
    <property type="protein sequence ID" value="AQZ64801.1"/>
    <property type="molecule type" value="Genomic_DNA"/>
</dbReference>
<feature type="domain" description="HTH tetR-type" evidence="5">
    <location>
        <begin position="1"/>
        <end position="59"/>
    </location>
</feature>
<evidence type="ECO:0000313" key="6">
    <source>
        <dbReference type="EMBL" id="AQZ64801.1"/>
    </source>
</evidence>
<evidence type="ECO:0000313" key="7">
    <source>
        <dbReference type="Proteomes" id="UP000190797"/>
    </source>
</evidence>
<evidence type="ECO:0000256" key="4">
    <source>
        <dbReference type="PROSITE-ProRule" id="PRU00335"/>
    </source>
</evidence>
<name>A0A1V0A3L8_9ACTN</name>
<dbReference type="SUPFAM" id="SSF48498">
    <property type="entry name" value="Tetracyclin repressor-like, C-terminal domain"/>
    <property type="match status" value="1"/>
</dbReference>
<keyword evidence="1" id="KW-0805">Transcription regulation</keyword>
<dbReference type="Pfam" id="PF17937">
    <property type="entry name" value="TetR_C_28"/>
    <property type="match status" value="1"/>
</dbReference>
<dbReference type="AlphaFoldDB" id="A0A1V0A3L8"/>
<dbReference type="InterPro" id="IPR050109">
    <property type="entry name" value="HTH-type_TetR-like_transc_reg"/>
</dbReference>
<dbReference type="PANTHER" id="PTHR30055">
    <property type="entry name" value="HTH-TYPE TRANSCRIPTIONAL REGULATOR RUTR"/>
    <property type="match status" value="1"/>
</dbReference>
<accession>A0A1V0A3L8</accession>
<keyword evidence="2 4" id="KW-0238">DNA-binding</keyword>
<dbReference type="PANTHER" id="PTHR30055:SF234">
    <property type="entry name" value="HTH-TYPE TRANSCRIPTIONAL REGULATOR BETI"/>
    <property type="match status" value="1"/>
</dbReference>
<evidence type="ECO:0000256" key="3">
    <source>
        <dbReference type="ARBA" id="ARBA00023163"/>
    </source>
</evidence>
<reference evidence="7" key="1">
    <citation type="journal article" date="2017" name="Med. Chem. Commun.">
        <title>Nonomuraea sp. ATCC 55076 harbours the largest actinomycete chromosome to date and the kistamicin biosynthetic gene cluster.</title>
        <authorList>
            <person name="Nazari B."/>
            <person name="Forneris C.C."/>
            <person name="Gibson M.I."/>
            <person name="Moon K."/>
            <person name="Schramma K.R."/>
            <person name="Seyedsayamdost M.R."/>
        </authorList>
    </citation>
    <scope>NUCLEOTIDE SEQUENCE [LARGE SCALE GENOMIC DNA]</scope>
    <source>
        <strain evidence="7">ATCC 55076</strain>
    </source>
</reference>
<dbReference type="SUPFAM" id="SSF46689">
    <property type="entry name" value="Homeodomain-like"/>
    <property type="match status" value="1"/>
</dbReference>
<dbReference type="GO" id="GO:0003700">
    <property type="term" value="F:DNA-binding transcription factor activity"/>
    <property type="evidence" value="ECO:0007669"/>
    <property type="project" value="TreeGrafter"/>
</dbReference>
<evidence type="ECO:0000259" key="5">
    <source>
        <dbReference type="PROSITE" id="PS50977"/>
    </source>
</evidence>
<dbReference type="Gene3D" id="1.10.357.10">
    <property type="entry name" value="Tetracycline Repressor, domain 2"/>
    <property type="match status" value="1"/>
</dbReference>
<dbReference type="PRINTS" id="PR00455">
    <property type="entry name" value="HTHTETR"/>
</dbReference>
<dbReference type="InterPro" id="IPR041479">
    <property type="entry name" value="TetR_CgmR_C"/>
</dbReference>
<dbReference type="KEGG" id="noa:BKM31_28105"/>
<organism evidence="6 7">
    <name type="scientific">[Actinomadura] parvosata subsp. kistnae</name>
    <dbReference type="NCBI Taxonomy" id="1909395"/>
    <lineage>
        <taxon>Bacteria</taxon>
        <taxon>Bacillati</taxon>
        <taxon>Actinomycetota</taxon>
        <taxon>Actinomycetes</taxon>
        <taxon>Streptosporangiales</taxon>
        <taxon>Streptosporangiaceae</taxon>
        <taxon>Nonomuraea</taxon>
    </lineage>
</organism>
<protein>
    <submittedName>
        <fullName evidence="6">TetR family transcriptional regulator</fullName>
    </submittedName>
</protein>
<dbReference type="Proteomes" id="UP000190797">
    <property type="component" value="Chromosome"/>
</dbReference>
<keyword evidence="7" id="KW-1185">Reference proteome</keyword>
<dbReference type="RefSeq" id="WP_080041051.1">
    <property type="nucleotide sequence ID" value="NZ_CP017717.1"/>
</dbReference>
<gene>
    <name evidence="6" type="ORF">BKM31_28105</name>
</gene>
<evidence type="ECO:0000256" key="1">
    <source>
        <dbReference type="ARBA" id="ARBA00023015"/>
    </source>
</evidence>
<proteinExistence type="predicted"/>
<keyword evidence="3" id="KW-0804">Transcription</keyword>
<evidence type="ECO:0000256" key="2">
    <source>
        <dbReference type="ARBA" id="ARBA00023125"/>
    </source>
</evidence>
<feature type="DNA-binding region" description="H-T-H motif" evidence="4">
    <location>
        <begin position="22"/>
        <end position="41"/>
    </location>
</feature>
<dbReference type="PROSITE" id="PS50977">
    <property type="entry name" value="HTH_TETR_2"/>
    <property type="match status" value="1"/>
</dbReference>
<dbReference type="InterPro" id="IPR001647">
    <property type="entry name" value="HTH_TetR"/>
</dbReference>
<dbReference type="InterPro" id="IPR036271">
    <property type="entry name" value="Tet_transcr_reg_TetR-rel_C_sf"/>
</dbReference>
<dbReference type="OrthoDB" id="9806334at2"/>